<accession>A0A914Y9V7</accession>
<dbReference type="GO" id="GO:0008270">
    <property type="term" value="F:zinc ion binding"/>
    <property type="evidence" value="ECO:0007669"/>
    <property type="project" value="UniProtKB-KW"/>
</dbReference>
<dbReference type="Proteomes" id="UP000887577">
    <property type="component" value="Unplaced"/>
</dbReference>
<dbReference type="Gene3D" id="4.10.60.30">
    <property type="entry name" value="Nanos, RNA-binding domain"/>
    <property type="match status" value="1"/>
</dbReference>
<dbReference type="WBParaSite" id="PSU_v2.g15546.t1">
    <property type="protein sequence ID" value="PSU_v2.g15546.t1"/>
    <property type="gene ID" value="PSU_v2.g15546"/>
</dbReference>
<feature type="compositionally biased region" description="Low complexity" evidence="2">
    <location>
        <begin position="188"/>
        <end position="202"/>
    </location>
</feature>
<evidence type="ECO:0000313" key="5">
    <source>
        <dbReference type="WBParaSite" id="PSU_v2.g15546.t1"/>
    </source>
</evidence>
<keyword evidence="1" id="KW-0862">Zinc</keyword>
<comment type="similarity">
    <text evidence="1">Belongs to the nanos family.</text>
</comment>
<proteinExistence type="inferred from homology"/>
<evidence type="ECO:0000256" key="2">
    <source>
        <dbReference type="SAM" id="MobiDB-lite"/>
    </source>
</evidence>
<feature type="domain" description="Nanos-type" evidence="3">
    <location>
        <begin position="567"/>
        <end position="621"/>
    </location>
</feature>
<dbReference type="PROSITE" id="PS51522">
    <property type="entry name" value="ZF_NANOS"/>
    <property type="match status" value="1"/>
</dbReference>
<dbReference type="AlphaFoldDB" id="A0A914Y9V7"/>
<keyword evidence="1" id="KW-0694">RNA-binding</keyword>
<name>A0A914Y9V7_9BILA</name>
<organism evidence="4 5">
    <name type="scientific">Panagrolaimus superbus</name>
    <dbReference type="NCBI Taxonomy" id="310955"/>
    <lineage>
        <taxon>Eukaryota</taxon>
        <taxon>Metazoa</taxon>
        <taxon>Ecdysozoa</taxon>
        <taxon>Nematoda</taxon>
        <taxon>Chromadorea</taxon>
        <taxon>Rhabditida</taxon>
        <taxon>Tylenchina</taxon>
        <taxon>Panagrolaimomorpha</taxon>
        <taxon>Panagrolaimoidea</taxon>
        <taxon>Panagrolaimidae</taxon>
        <taxon>Panagrolaimus</taxon>
    </lineage>
</organism>
<keyword evidence="1" id="KW-0863">Zinc-finger</keyword>
<feature type="compositionally biased region" description="Polar residues" evidence="2">
    <location>
        <begin position="467"/>
        <end position="486"/>
    </location>
</feature>
<keyword evidence="4" id="KW-1185">Reference proteome</keyword>
<dbReference type="InterPro" id="IPR038129">
    <property type="entry name" value="Nanos_sf"/>
</dbReference>
<feature type="region of interest" description="Disordered" evidence="2">
    <location>
        <begin position="40"/>
        <end position="143"/>
    </location>
</feature>
<sequence length="687" mass="76856">MHTQNQLPNAGLRQVHFNGLPRQPYIPGAQGVVYAQPRGQNPAYFHQAPPHYTQLPQGNPGSSINDSSTTSPPSAASTPGLAPIPTNNGNPLQPGPPVYYSLPHQQPQQPPQRFIPPPPQQYVYVQIPPPPQQGGPRGRPQFNQRPQAIMQYQTLPPNFNMNQRFPVPFNPQSVMAPNEAQFFDPSMQQSQQQNYQKNGYQGKNRRTAQNSNQTSRRGSRHDGRPDSSNRPSSQPSPDPILPQFAEQNVPMQQGQIMQQNPMYAFPPSLLQQGQQYYLQQQYPQEAQMSQPVYVLQGDPSGYHQPNQYYQNVYQMVLPQHQMQQQQQLHMDPQQQQQHFVPPPQSNNEEIDVGAMVQAIEQLKLQEKEHHQSSPEKIESAAVPALDAVSVQGDADDYTPAGTPQSLNPLDAQQMDKLLDEISVDNEKPTEEKASEKENNRAQEAQRKRYQKPEQQHYQPPQRGRGNAQKTTPWRNTSNQQPAQLTKISEEKPKATYPTAPLVFEPSKPTSLPSDTPTPRASPTPPPKVKEVLADVPMIGGVPLVPMIGGKPLVASSIIMKSESSNEHCAFCEQEGKPRHEITSHSTLSKNGIPACPALREEGCKLCGAKGDSAHMERFCKKTTNKENNEFKSMANYIMNMSPNEKSAILIKNMENHPTVQEIESHPDEEFQKGIDNGRRNKTRSSGI</sequence>
<protein>
    <submittedName>
        <fullName evidence="5">Nanos-type domain-containing protein</fullName>
    </submittedName>
</protein>
<dbReference type="InterPro" id="IPR024161">
    <property type="entry name" value="Znf_nanos-typ"/>
</dbReference>
<keyword evidence="1" id="KW-0810">Translation regulation</keyword>
<feature type="compositionally biased region" description="Pro residues" evidence="2">
    <location>
        <begin position="108"/>
        <end position="120"/>
    </location>
</feature>
<reference evidence="5" key="1">
    <citation type="submission" date="2022-11" db="UniProtKB">
        <authorList>
            <consortium name="WormBaseParasite"/>
        </authorList>
    </citation>
    <scope>IDENTIFICATION</scope>
</reference>
<evidence type="ECO:0000259" key="3">
    <source>
        <dbReference type="PROSITE" id="PS51522"/>
    </source>
</evidence>
<feature type="compositionally biased region" description="Basic and acidic residues" evidence="2">
    <location>
        <begin position="425"/>
        <end position="454"/>
    </location>
</feature>
<feature type="region of interest" description="Disordered" evidence="2">
    <location>
        <begin position="186"/>
        <end position="243"/>
    </location>
</feature>
<feature type="compositionally biased region" description="Polar residues" evidence="2">
    <location>
        <begin position="54"/>
        <end position="66"/>
    </location>
</feature>
<feature type="compositionally biased region" description="Low complexity" evidence="2">
    <location>
        <begin position="67"/>
        <end position="79"/>
    </location>
</feature>
<feature type="region of interest" description="Disordered" evidence="2">
    <location>
        <begin position="425"/>
        <end position="527"/>
    </location>
</feature>
<dbReference type="Pfam" id="PF05741">
    <property type="entry name" value="zf-nanos"/>
    <property type="match status" value="1"/>
</dbReference>
<evidence type="ECO:0000256" key="1">
    <source>
        <dbReference type="PROSITE-ProRule" id="PRU00855"/>
    </source>
</evidence>
<dbReference type="GO" id="GO:0006417">
    <property type="term" value="P:regulation of translation"/>
    <property type="evidence" value="ECO:0007669"/>
    <property type="project" value="UniProtKB-UniRule"/>
</dbReference>
<dbReference type="GO" id="GO:0003723">
    <property type="term" value="F:RNA binding"/>
    <property type="evidence" value="ECO:0007669"/>
    <property type="project" value="UniProtKB-UniRule"/>
</dbReference>
<feature type="compositionally biased region" description="Polar residues" evidence="2">
    <location>
        <begin position="207"/>
        <end position="216"/>
    </location>
</feature>
<evidence type="ECO:0000313" key="4">
    <source>
        <dbReference type="Proteomes" id="UP000887577"/>
    </source>
</evidence>
<feature type="region of interest" description="Disordered" evidence="2">
    <location>
        <begin position="655"/>
        <end position="687"/>
    </location>
</feature>
<feature type="compositionally biased region" description="Basic and acidic residues" evidence="2">
    <location>
        <begin position="662"/>
        <end position="678"/>
    </location>
</feature>
<keyword evidence="1" id="KW-0479">Metal-binding</keyword>